<dbReference type="SMART" id="SM00563">
    <property type="entry name" value="PlsC"/>
    <property type="match status" value="1"/>
</dbReference>
<keyword evidence="3 5" id="KW-0012">Acyltransferase</keyword>
<comment type="caution">
    <text evidence="5">The sequence shown here is derived from an EMBL/GenBank/DDBJ whole genome shotgun (WGS) entry which is preliminary data.</text>
</comment>
<name>A0A9X2C029_9BURK</name>
<dbReference type="GO" id="GO:0003841">
    <property type="term" value="F:1-acylglycerol-3-phosphate O-acyltransferase activity"/>
    <property type="evidence" value="ECO:0007669"/>
    <property type="project" value="TreeGrafter"/>
</dbReference>
<accession>A0A9X2C029</accession>
<evidence type="ECO:0000256" key="2">
    <source>
        <dbReference type="ARBA" id="ARBA00022679"/>
    </source>
</evidence>
<sequence>MRSTSVECWDAGGRDFAASEPARLAPASVVEPVELTARPVRLRGSRVARGVMRLFGWRVVADGLPARQGVIVVYPHTSNWDFVWAVLAKWSLGLDVTFWGKATLFRVPLFGRWLRWLGGIPVVRDAPNGVVGQMAQRLVEARQRDEFMWLGLSPEGTRGRTPGWRSGFHQVALQAGVPVVLAYLDYPRREVGLDSAWRLSGDAPADLARFAQRLRGRAGRRPAFAAPVRLRAREDEVPR</sequence>
<gene>
    <name evidence="5" type="ORF">LPC04_00980</name>
</gene>
<dbReference type="PANTHER" id="PTHR10434">
    <property type="entry name" value="1-ACYL-SN-GLYCEROL-3-PHOSPHATE ACYLTRANSFERASE"/>
    <property type="match status" value="1"/>
</dbReference>
<evidence type="ECO:0000313" key="5">
    <source>
        <dbReference type="EMBL" id="MCK9684274.1"/>
    </source>
</evidence>
<keyword evidence="2" id="KW-0808">Transferase</keyword>
<evidence type="ECO:0000256" key="1">
    <source>
        <dbReference type="ARBA" id="ARBA00005189"/>
    </source>
</evidence>
<dbReference type="InterPro" id="IPR002123">
    <property type="entry name" value="Plipid/glycerol_acylTrfase"/>
</dbReference>
<protein>
    <submittedName>
        <fullName evidence="5">1-acyl-sn-glycerol-3-phosphate acyltransferase</fullName>
    </submittedName>
</protein>
<evidence type="ECO:0000259" key="4">
    <source>
        <dbReference type="SMART" id="SM00563"/>
    </source>
</evidence>
<dbReference type="Pfam" id="PF01553">
    <property type="entry name" value="Acyltransferase"/>
    <property type="match status" value="1"/>
</dbReference>
<keyword evidence="6" id="KW-1185">Reference proteome</keyword>
<dbReference type="PANTHER" id="PTHR10434:SF9">
    <property type="entry name" value="PHOSPHOLIPID_GLYCEROL ACYLTRANSFERASE DOMAIN-CONTAINING PROTEIN"/>
    <property type="match status" value="1"/>
</dbReference>
<reference evidence="5" key="1">
    <citation type="submission" date="2021-11" db="EMBL/GenBank/DDBJ databases">
        <title>BS-T2-15 a new species belonging to the Comamonadaceae family isolated from the soil of a French oak forest.</title>
        <authorList>
            <person name="Mieszkin S."/>
            <person name="Alain K."/>
        </authorList>
    </citation>
    <scope>NUCLEOTIDE SEQUENCE</scope>
    <source>
        <strain evidence="5">BS-T2-15</strain>
    </source>
</reference>
<dbReference type="RefSeq" id="WP_275680308.1">
    <property type="nucleotide sequence ID" value="NZ_JAJLJH010000001.1"/>
</dbReference>
<dbReference type="GO" id="GO:0006654">
    <property type="term" value="P:phosphatidic acid biosynthetic process"/>
    <property type="evidence" value="ECO:0007669"/>
    <property type="project" value="TreeGrafter"/>
</dbReference>
<dbReference type="Proteomes" id="UP001139353">
    <property type="component" value="Unassembled WGS sequence"/>
</dbReference>
<proteinExistence type="predicted"/>
<dbReference type="SUPFAM" id="SSF69593">
    <property type="entry name" value="Glycerol-3-phosphate (1)-acyltransferase"/>
    <property type="match status" value="1"/>
</dbReference>
<feature type="domain" description="Phospholipid/glycerol acyltransferase" evidence="4">
    <location>
        <begin position="70"/>
        <end position="187"/>
    </location>
</feature>
<evidence type="ECO:0000256" key="3">
    <source>
        <dbReference type="ARBA" id="ARBA00023315"/>
    </source>
</evidence>
<dbReference type="EMBL" id="JAJLJH010000001">
    <property type="protein sequence ID" value="MCK9684274.1"/>
    <property type="molecule type" value="Genomic_DNA"/>
</dbReference>
<comment type="pathway">
    <text evidence="1">Lipid metabolism.</text>
</comment>
<evidence type="ECO:0000313" key="6">
    <source>
        <dbReference type="Proteomes" id="UP001139353"/>
    </source>
</evidence>
<dbReference type="AlphaFoldDB" id="A0A9X2C029"/>
<organism evidence="5 6">
    <name type="scientific">Scleromatobacter humisilvae</name>
    <dbReference type="NCBI Taxonomy" id="2897159"/>
    <lineage>
        <taxon>Bacteria</taxon>
        <taxon>Pseudomonadati</taxon>
        <taxon>Pseudomonadota</taxon>
        <taxon>Betaproteobacteria</taxon>
        <taxon>Burkholderiales</taxon>
        <taxon>Sphaerotilaceae</taxon>
        <taxon>Scleromatobacter</taxon>
    </lineage>
</organism>